<evidence type="ECO:0000256" key="3">
    <source>
        <dbReference type="ARBA" id="ARBA00022741"/>
    </source>
</evidence>
<feature type="transmembrane region" description="Helical" evidence="7">
    <location>
        <begin position="279"/>
        <end position="296"/>
    </location>
</feature>
<dbReference type="Pfam" id="PF00005">
    <property type="entry name" value="ABC_tran"/>
    <property type="match status" value="1"/>
</dbReference>
<dbReference type="Gene3D" id="1.20.1560.10">
    <property type="entry name" value="ABC transporter type 1, transmembrane domain"/>
    <property type="match status" value="1"/>
</dbReference>
<dbReference type="InterPro" id="IPR027417">
    <property type="entry name" value="P-loop_NTPase"/>
</dbReference>
<comment type="subcellular location">
    <subcellularLocation>
        <location evidence="1">Cell membrane</location>
        <topology evidence="1">Multi-pass membrane protein</topology>
    </subcellularLocation>
</comment>
<dbReference type="Proteomes" id="UP001549122">
    <property type="component" value="Unassembled WGS sequence"/>
</dbReference>
<comment type="caution">
    <text evidence="10">The sequence shown here is derived from an EMBL/GenBank/DDBJ whole genome shotgun (WGS) entry which is preliminary data.</text>
</comment>
<dbReference type="PANTHER" id="PTHR43394">
    <property type="entry name" value="ATP-DEPENDENT PERMEASE MDL1, MITOCHONDRIAL"/>
    <property type="match status" value="1"/>
</dbReference>
<dbReference type="PANTHER" id="PTHR43394:SF1">
    <property type="entry name" value="ATP-BINDING CASSETTE SUB-FAMILY B MEMBER 10, MITOCHONDRIAL"/>
    <property type="match status" value="1"/>
</dbReference>
<keyword evidence="4 10" id="KW-0067">ATP-binding</keyword>
<dbReference type="PROSITE" id="PS00211">
    <property type="entry name" value="ABC_TRANSPORTER_1"/>
    <property type="match status" value="1"/>
</dbReference>
<evidence type="ECO:0000259" key="8">
    <source>
        <dbReference type="PROSITE" id="PS50893"/>
    </source>
</evidence>
<dbReference type="InterPro" id="IPR003593">
    <property type="entry name" value="AAA+_ATPase"/>
</dbReference>
<feature type="domain" description="ABC transmembrane type-1" evidence="9">
    <location>
        <begin position="16"/>
        <end position="298"/>
    </location>
</feature>
<feature type="transmembrane region" description="Helical" evidence="7">
    <location>
        <begin position="52"/>
        <end position="76"/>
    </location>
</feature>
<feature type="transmembrane region" description="Helical" evidence="7">
    <location>
        <begin position="12"/>
        <end position="32"/>
    </location>
</feature>
<dbReference type="PROSITE" id="PS50929">
    <property type="entry name" value="ABC_TM1F"/>
    <property type="match status" value="1"/>
</dbReference>
<keyword evidence="6 7" id="KW-0472">Membrane</keyword>
<feature type="domain" description="ABC transporter" evidence="8">
    <location>
        <begin position="332"/>
        <end position="568"/>
    </location>
</feature>
<keyword evidence="2 7" id="KW-0812">Transmembrane</keyword>
<dbReference type="Gene3D" id="3.40.50.300">
    <property type="entry name" value="P-loop containing nucleotide triphosphate hydrolases"/>
    <property type="match status" value="1"/>
</dbReference>
<accession>A0ABV2FG77</accession>
<evidence type="ECO:0000256" key="2">
    <source>
        <dbReference type="ARBA" id="ARBA00022692"/>
    </source>
</evidence>
<keyword evidence="3" id="KW-0547">Nucleotide-binding</keyword>
<dbReference type="InterPro" id="IPR003439">
    <property type="entry name" value="ABC_transporter-like_ATP-bd"/>
</dbReference>
<evidence type="ECO:0000256" key="1">
    <source>
        <dbReference type="ARBA" id="ARBA00004651"/>
    </source>
</evidence>
<evidence type="ECO:0000313" key="10">
    <source>
        <dbReference type="EMBL" id="MET3557575.1"/>
    </source>
</evidence>
<dbReference type="EMBL" id="JBEPLO010000005">
    <property type="protein sequence ID" value="MET3557575.1"/>
    <property type="molecule type" value="Genomic_DNA"/>
</dbReference>
<feature type="transmembrane region" description="Helical" evidence="7">
    <location>
        <begin position="242"/>
        <end position="259"/>
    </location>
</feature>
<dbReference type="GO" id="GO:0005524">
    <property type="term" value="F:ATP binding"/>
    <property type="evidence" value="ECO:0007669"/>
    <property type="project" value="UniProtKB-KW"/>
</dbReference>
<sequence>MRYIWSYLKRHPKLLLLNIFGALMFVMVNLGLPTVLARMIDEGLTQNQADKLYYWALVMLVIILLGALGRVVLIYASSKMTTSMIRDMRIDLYEKLQTYSHHEYEQIGVSSLVTRITGDAFVLMTFAEQALRMGVITPLMMVSSMVMIILSSPFLGWIVASCLPFLVLVVWYIAHKTGPLSEKQQQTLDKINQYVRENLTGLRVIRAFAREEFQEERFGQANETYAETSSKLFRLTGLGEPLFVQLIIVMIVAIVWFALPPISRGDLQVGNLVAFIEYAFHALFSFLLFANLFTMYPRMAVSAKRLQEVMDMPISIDPNEGGITETETKGYLEFDNVTFAYPGETESPVLHKISFEAKPGETVAFIGSTGSGKSSLVQLIPRFYDITLGRILIDGVDVRDYNLKALRSKIGFIPQKALLFTGTIGDNLRYGKEDASLPELDQAVAVSQAENFVKSTEKGYEHHLAEGGSNLSGGQKQRLSIARAVVKKPDIYIFDDSFSALDYKTDAELRRRLKEVTGEATVLIVAQRVGTIMNADQIIVLNEGEIVGRGTHEELMATNAIYREIAESQLNHQSLTEGDA</sequence>
<proteinExistence type="predicted"/>
<evidence type="ECO:0000259" key="9">
    <source>
        <dbReference type="PROSITE" id="PS50929"/>
    </source>
</evidence>
<evidence type="ECO:0000256" key="6">
    <source>
        <dbReference type="ARBA" id="ARBA00023136"/>
    </source>
</evidence>
<feature type="transmembrane region" description="Helical" evidence="7">
    <location>
        <begin position="155"/>
        <end position="174"/>
    </location>
</feature>
<gene>
    <name evidence="10" type="ORF">ABID29_000685</name>
</gene>
<dbReference type="InterPro" id="IPR017871">
    <property type="entry name" value="ABC_transporter-like_CS"/>
</dbReference>
<keyword evidence="11" id="KW-1185">Reference proteome</keyword>
<evidence type="ECO:0000256" key="4">
    <source>
        <dbReference type="ARBA" id="ARBA00022840"/>
    </source>
</evidence>
<dbReference type="PROSITE" id="PS50893">
    <property type="entry name" value="ABC_TRANSPORTER_2"/>
    <property type="match status" value="1"/>
</dbReference>
<dbReference type="InterPro" id="IPR039421">
    <property type="entry name" value="Type_1_exporter"/>
</dbReference>
<organism evidence="10 11">
    <name type="scientific">Streptococcus rupicaprae</name>
    <dbReference type="NCBI Taxonomy" id="759619"/>
    <lineage>
        <taxon>Bacteria</taxon>
        <taxon>Bacillati</taxon>
        <taxon>Bacillota</taxon>
        <taxon>Bacilli</taxon>
        <taxon>Lactobacillales</taxon>
        <taxon>Streptococcaceae</taxon>
        <taxon>Streptococcus</taxon>
    </lineage>
</organism>
<dbReference type="Pfam" id="PF00664">
    <property type="entry name" value="ABC_membrane"/>
    <property type="match status" value="1"/>
</dbReference>
<dbReference type="SUPFAM" id="SSF90123">
    <property type="entry name" value="ABC transporter transmembrane region"/>
    <property type="match status" value="1"/>
</dbReference>
<dbReference type="SMART" id="SM00382">
    <property type="entry name" value="AAA"/>
    <property type="match status" value="1"/>
</dbReference>
<reference evidence="10 11" key="1">
    <citation type="submission" date="2024-06" db="EMBL/GenBank/DDBJ databases">
        <title>Genomic Encyclopedia of Type Strains, Phase IV (KMG-IV): sequencing the most valuable type-strain genomes for metagenomic binning, comparative biology and taxonomic classification.</title>
        <authorList>
            <person name="Goeker M."/>
        </authorList>
    </citation>
    <scope>NUCLEOTIDE SEQUENCE [LARGE SCALE GENOMIC DNA]</scope>
    <source>
        <strain evidence="10 11">DSM 28303</strain>
    </source>
</reference>
<name>A0ABV2FG77_9STRE</name>
<evidence type="ECO:0000313" key="11">
    <source>
        <dbReference type="Proteomes" id="UP001549122"/>
    </source>
</evidence>
<dbReference type="RefSeq" id="WP_354364406.1">
    <property type="nucleotide sequence ID" value="NZ_JBEPLO010000005.1"/>
</dbReference>
<dbReference type="InterPro" id="IPR036640">
    <property type="entry name" value="ABC1_TM_sf"/>
</dbReference>
<dbReference type="SUPFAM" id="SSF52540">
    <property type="entry name" value="P-loop containing nucleoside triphosphate hydrolases"/>
    <property type="match status" value="1"/>
</dbReference>
<feature type="transmembrane region" description="Helical" evidence="7">
    <location>
        <begin position="130"/>
        <end position="149"/>
    </location>
</feature>
<evidence type="ECO:0000256" key="5">
    <source>
        <dbReference type="ARBA" id="ARBA00022989"/>
    </source>
</evidence>
<evidence type="ECO:0000256" key="7">
    <source>
        <dbReference type="SAM" id="Phobius"/>
    </source>
</evidence>
<dbReference type="CDD" id="cd18548">
    <property type="entry name" value="ABC_6TM_Tm287_like"/>
    <property type="match status" value="1"/>
</dbReference>
<protein>
    <submittedName>
        <fullName evidence="10">ATP-binding cassette subfamily B multidrug efflux pump</fullName>
    </submittedName>
</protein>
<keyword evidence="5 7" id="KW-1133">Transmembrane helix</keyword>
<dbReference type="InterPro" id="IPR011527">
    <property type="entry name" value="ABC1_TM_dom"/>
</dbReference>